<dbReference type="InterPro" id="IPR001584">
    <property type="entry name" value="Integrase_cat-core"/>
</dbReference>
<sequence>MGMKLKCVRVDNGGEYMGHFENYCMTHGIKLEKTIPKTPQQNGLAERMNRTIVERVRCMISQAKLSKSFWGEAMRTAIDLINFTPSVALDGDVPQQV</sequence>
<proteinExistence type="predicted"/>
<dbReference type="SUPFAM" id="SSF53098">
    <property type="entry name" value="Ribonuclease H-like"/>
    <property type="match status" value="1"/>
</dbReference>
<dbReference type="InterPro" id="IPR036397">
    <property type="entry name" value="RNaseH_sf"/>
</dbReference>
<protein>
    <recommendedName>
        <fullName evidence="1">Integrase catalytic domain-containing protein</fullName>
    </recommendedName>
</protein>
<evidence type="ECO:0000259" key="1">
    <source>
        <dbReference type="PROSITE" id="PS50994"/>
    </source>
</evidence>
<dbReference type="GO" id="GO:0015074">
    <property type="term" value="P:DNA integration"/>
    <property type="evidence" value="ECO:0007669"/>
    <property type="project" value="InterPro"/>
</dbReference>
<dbReference type="Proteomes" id="UP000233551">
    <property type="component" value="Unassembled WGS sequence"/>
</dbReference>
<evidence type="ECO:0000313" key="2">
    <source>
        <dbReference type="EMBL" id="PKI51292.1"/>
    </source>
</evidence>
<dbReference type="AlphaFoldDB" id="A0A2I0J4Y2"/>
<name>A0A2I0J4Y2_PUNGR</name>
<dbReference type="PANTHER" id="PTHR42648">
    <property type="entry name" value="TRANSPOSASE, PUTATIVE-RELATED"/>
    <property type="match status" value="1"/>
</dbReference>
<dbReference type="PANTHER" id="PTHR42648:SF28">
    <property type="entry name" value="TRANSPOSON-ENCODED PROTEIN WITH RIBONUCLEASE H-LIKE AND RETROVIRUS ZINC FINGER-LIKE DOMAINS"/>
    <property type="match status" value="1"/>
</dbReference>
<dbReference type="Gene3D" id="3.30.420.10">
    <property type="entry name" value="Ribonuclease H-like superfamily/Ribonuclease H"/>
    <property type="match status" value="1"/>
</dbReference>
<accession>A0A2I0J4Y2</accession>
<feature type="domain" description="Integrase catalytic" evidence="1">
    <location>
        <begin position="1"/>
        <end position="97"/>
    </location>
</feature>
<comment type="caution">
    <text evidence="2">The sequence shown here is derived from an EMBL/GenBank/DDBJ whole genome shotgun (WGS) entry which is preliminary data.</text>
</comment>
<keyword evidence="3" id="KW-1185">Reference proteome</keyword>
<reference evidence="2 3" key="1">
    <citation type="submission" date="2017-11" db="EMBL/GenBank/DDBJ databases">
        <title>De-novo sequencing of pomegranate (Punica granatum L.) genome.</title>
        <authorList>
            <person name="Akparov Z."/>
            <person name="Amiraslanov A."/>
            <person name="Hajiyeva S."/>
            <person name="Abbasov M."/>
            <person name="Kaur K."/>
            <person name="Hamwieh A."/>
            <person name="Solovyev V."/>
            <person name="Salamov A."/>
            <person name="Braich B."/>
            <person name="Kosarev P."/>
            <person name="Mahmoud A."/>
            <person name="Hajiyev E."/>
            <person name="Babayeva S."/>
            <person name="Izzatullayeva V."/>
            <person name="Mammadov A."/>
            <person name="Mammadov A."/>
            <person name="Sharifova S."/>
            <person name="Ojaghi J."/>
            <person name="Eynullazada K."/>
            <person name="Bayramov B."/>
            <person name="Abdulazimova A."/>
            <person name="Shahmuradov I."/>
        </authorList>
    </citation>
    <scope>NUCLEOTIDE SEQUENCE [LARGE SCALE GENOMIC DNA]</scope>
    <source>
        <strain evidence="3">cv. AG2017</strain>
        <tissue evidence="2">Leaf</tissue>
    </source>
</reference>
<dbReference type="PROSITE" id="PS50994">
    <property type="entry name" value="INTEGRASE"/>
    <property type="match status" value="1"/>
</dbReference>
<dbReference type="GO" id="GO:0003676">
    <property type="term" value="F:nucleic acid binding"/>
    <property type="evidence" value="ECO:0007669"/>
    <property type="project" value="InterPro"/>
</dbReference>
<dbReference type="EMBL" id="PGOL01002020">
    <property type="protein sequence ID" value="PKI51292.1"/>
    <property type="molecule type" value="Genomic_DNA"/>
</dbReference>
<organism evidence="2 3">
    <name type="scientific">Punica granatum</name>
    <name type="common">Pomegranate</name>
    <dbReference type="NCBI Taxonomy" id="22663"/>
    <lineage>
        <taxon>Eukaryota</taxon>
        <taxon>Viridiplantae</taxon>
        <taxon>Streptophyta</taxon>
        <taxon>Embryophyta</taxon>
        <taxon>Tracheophyta</taxon>
        <taxon>Spermatophyta</taxon>
        <taxon>Magnoliopsida</taxon>
        <taxon>eudicotyledons</taxon>
        <taxon>Gunneridae</taxon>
        <taxon>Pentapetalae</taxon>
        <taxon>rosids</taxon>
        <taxon>malvids</taxon>
        <taxon>Myrtales</taxon>
        <taxon>Lythraceae</taxon>
        <taxon>Punica</taxon>
    </lineage>
</organism>
<evidence type="ECO:0000313" key="3">
    <source>
        <dbReference type="Proteomes" id="UP000233551"/>
    </source>
</evidence>
<dbReference type="InterPro" id="IPR012337">
    <property type="entry name" value="RNaseH-like_sf"/>
</dbReference>
<dbReference type="STRING" id="22663.A0A2I0J4Y2"/>
<dbReference type="InterPro" id="IPR039537">
    <property type="entry name" value="Retrotran_Ty1/copia-like"/>
</dbReference>
<gene>
    <name evidence="2" type="ORF">CRG98_028321</name>
</gene>